<dbReference type="GO" id="GO:0003677">
    <property type="term" value="F:DNA binding"/>
    <property type="evidence" value="ECO:0007669"/>
    <property type="project" value="InterPro"/>
</dbReference>
<keyword evidence="3" id="KW-0731">Sigma factor</keyword>
<keyword evidence="4" id="KW-0804">Transcription</keyword>
<evidence type="ECO:0000256" key="1">
    <source>
        <dbReference type="ARBA" id="ARBA00010641"/>
    </source>
</evidence>
<proteinExistence type="inferred from homology"/>
<evidence type="ECO:0000256" key="2">
    <source>
        <dbReference type="ARBA" id="ARBA00023015"/>
    </source>
</evidence>
<comment type="similarity">
    <text evidence="1">Belongs to the sigma-70 factor family. ECF subfamily.</text>
</comment>
<dbReference type="GO" id="GO:0006352">
    <property type="term" value="P:DNA-templated transcription initiation"/>
    <property type="evidence" value="ECO:0007669"/>
    <property type="project" value="InterPro"/>
</dbReference>
<evidence type="ECO:0000256" key="3">
    <source>
        <dbReference type="ARBA" id="ARBA00023082"/>
    </source>
</evidence>
<dbReference type="InterPro" id="IPR007627">
    <property type="entry name" value="RNA_pol_sigma70_r2"/>
</dbReference>
<dbReference type="CDD" id="cd06171">
    <property type="entry name" value="Sigma70_r4"/>
    <property type="match status" value="1"/>
</dbReference>
<dbReference type="Gene3D" id="1.10.1740.10">
    <property type="match status" value="1"/>
</dbReference>
<sequence length="178" mass="20306">MHASVPAPDERLDTVTAARSGDPAALERLLRLYQPDIRRYAQRHCMISDVDDAVQEVLWIVSRKIGSVRALAAFSGWLFAVVRRECRRLGRRAFDFDPYDEERVDRWLAIHSSDTLRLELVAALESLPADYRDVILLRDFEELTIGEIAARLGMTAAATKSRLHRARVMAREYLLGEV</sequence>
<gene>
    <name evidence="7" type="ORF">PPGU16_11030</name>
</gene>
<organism evidence="7 8">
    <name type="scientific">Paraburkholderia largidicola</name>
    <dbReference type="NCBI Taxonomy" id="3014751"/>
    <lineage>
        <taxon>Bacteria</taxon>
        <taxon>Pseudomonadati</taxon>
        <taxon>Pseudomonadota</taxon>
        <taxon>Betaproteobacteria</taxon>
        <taxon>Burkholderiales</taxon>
        <taxon>Burkholderiaceae</taxon>
        <taxon>Paraburkholderia</taxon>
    </lineage>
</organism>
<feature type="domain" description="RNA polymerase sigma-70 region 2" evidence="5">
    <location>
        <begin position="29"/>
        <end position="92"/>
    </location>
</feature>
<dbReference type="Gene3D" id="1.10.10.10">
    <property type="entry name" value="Winged helix-like DNA-binding domain superfamily/Winged helix DNA-binding domain"/>
    <property type="match status" value="1"/>
</dbReference>
<dbReference type="InterPro" id="IPR014284">
    <property type="entry name" value="RNA_pol_sigma-70_dom"/>
</dbReference>
<dbReference type="InterPro" id="IPR013324">
    <property type="entry name" value="RNA_pol_sigma_r3/r4-like"/>
</dbReference>
<dbReference type="InterPro" id="IPR039425">
    <property type="entry name" value="RNA_pol_sigma-70-like"/>
</dbReference>
<dbReference type="InterPro" id="IPR013325">
    <property type="entry name" value="RNA_pol_sigma_r2"/>
</dbReference>
<dbReference type="Proteomes" id="UP000510888">
    <property type="component" value="Chromosome 1"/>
</dbReference>
<dbReference type="Pfam" id="PF04542">
    <property type="entry name" value="Sigma70_r2"/>
    <property type="match status" value="1"/>
</dbReference>
<protein>
    <submittedName>
        <fullName evidence="7">RNA polymerase sigma24 factor</fullName>
    </submittedName>
</protein>
<evidence type="ECO:0000313" key="7">
    <source>
        <dbReference type="EMBL" id="BCF88036.1"/>
    </source>
</evidence>
<dbReference type="PANTHER" id="PTHR43133">
    <property type="entry name" value="RNA POLYMERASE ECF-TYPE SIGMA FACTO"/>
    <property type="match status" value="1"/>
</dbReference>
<evidence type="ECO:0000259" key="5">
    <source>
        <dbReference type="Pfam" id="PF04542"/>
    </source>
</evidence>
<dbReference type="SUPFAM" id="SSF88659">
    <property type="entry name" value="Sigma3 and sigma4 domains of RNA polymerase sigma factors"/>
    <property type="match status" value="1"/>
</dbReference>
<evidence type="ECO:0000313" key="8">
    <source>
        <dbReference type="Proteomes" id="UP000510888"/>
    </source>
</evidence>
<dbReference type="NCBIfam" id="TIGR02937">
    <property type="entry name" value="sigma70-ECF"/>
    <property type="match status" value="1"/>
</dbReference>
<dbReference type="InterPro" id="IPR036388">
    <property type="entry name" value="WH-like_DNA-bd_sf"/>
</dbReference>
<feature type="domain" description="RNA polymerase sigma factor 70 region 4 type 2" evidence="6">
    <location>
        <begin position="118"/>
        <end position="167"/>
    </location>
</feature>
<accession>A0A7I8BHE7</accession>
<dbReference type="EMBL" id="AP023174">
    <property type="protein sequence ID" value="BCF88036.1"/>
    <property type="molecule type" value="Genomic_DNA"/>
</dbReference>
<dbReference type="AlphaFoldDB" id="A0A7I8BHE7"/>
<name>A0A7I8BHE7_9BURK</name>
<evidence type="ECO:0000259" key="6">
    <source>
        <dbReference type="Pfam" id="PF08281"/>
    </source>
</evidence>
<keyword evidence="8" id="KW-1185">Reference proteome</keyword>
<dbReference type="KEGG" id="plad:PPGU16_11030"/>
<dbReference type="GO" id="GO:0016987">
    <property type="term" value="F:sigma factor activity"/>
    <property type="evidence" value="ECO:0007669"/>
    <property type="project" value="UniProtKB-KW"/>
</dbReference>
<reference evidence="7 8" key="1">
    <citation type="journal article" date="2020" name="Genes (Basel)">
        <title>Genomic Comparison of Insect Gut Symbionts from Divergent Burkholderia Subclades.</title>
        <authorList>
            <person name="Takeshita K."/>
            <person name="Kikuchi Y."/>
        </authorList>
    </citation>
    <scope>NUCLEOTIDE SEQUENCE [LARGE SCALE GENOMIC DNA]</scope>
    <source>
        <strain evidence="7 8">PGU16</strain>
    </source>
</reference>
<evidence type="ECO:0000256" key="4">
    <source>
        <dbReference type="ARBA" id="ARBA00023163"/>
    </source>
</evidence>
<dbReference type="PANTHER" id="PTHR43133:SF51">
    <property type="entry name" value="RNA POLYMERASE SIGMA FACTOR"/>
    <property type="match status" value="1"/>
</dbReference>
<keyword evidence="2" id="KW-0805">Transcription regulation</keyword>
<dbReference type="SUPFAM" id="SSF88946">
    <property type="entry name" value="Sigma2 domain of RNA polymerase sigma factors"/>
    <property type="match status" value="1"/>
</dbReference>
<dbReference type="InterPro" id="IPR013249">
    <property type="entry name" value="RNA_pol_sigma70_r4_t2"/>
</dbReference>
<dbReference type="Pfam" id="PF08281">
    <property type="entry name" value="Sigma70_r4_2"/>
    <property type="match status" value="1"/>
</dbReference>